<dbReference type="Proteomes" id="UP001273166">
    <property type="component" value="Unassembled WGS sequence"/>
</dbReference>
<feature type="compositionally biased region" description="Acidic residues" evidence="3">
    <location>
        <begin position="413"/>
        <end position="426"/>
    </location>
</feature>
<feature type="compositionally biased region" description="Low complexity" evidence="3">
    <location>
        <begin position="549"/>
        <end position="558"/>
    </location>
</feature>
<organism evidence="5 6">
    <name type="scientific">Chaetomium strumarium</name>
    <dbReference type="NCBI Taxonomy" id="1170767"/>
    <lineage>
        <taxon>Eukaryota</taxon>
        <taxon>Fungi</taxon>
        <taxon>Dikarya</taxon>
        <taxon>Ascomycota</taxon>
        <taxon>Pezizomycotina</taxon>
        <taxon>Sordariomycetes</taxon>
        <taxon>Sordariomycetidae</taxon>
        <taxon>Sordariales</taxon>
        <taxon>Chaetomiaceae</taxon>
        <taxon>Chaetomium</taxon>
    </lineage>
</organism>
<comment type="similarity">
    <text evidence="1">Belongs to the DNA mismatch repair MutL/HexB family.</text>
</comment>
<dbReference type="Gene3D" id="3.30.230.10">
    <property type="match status" value="1"/>
</dbReference>
<keyword evidence="2" id="KW-0227">DNA damage</keyword>
<evidence type="ECO:0000313" key="5">
    <source>
        <dbReference type="EMBL" id="KAK3310310.1"/>
    </source>
</evidence>
<sequence length="793" mass="86280">MPISPLPEDSVRRLGSSLVITSPVLLLKELIENAIDSGATCIEILVSQNTVDKLEVRDNGRGIHPDDLDFLGRPGHTSKLRSLDELNDLGGNTLGFRGVALASANRLGDVSVISRVSSEPVAAVVSLAKGGGIGTQRHAAAPVGTIVCVTGLFKGLPVRLRVAVKEAARNLAKMQELLQSYALTRPWLRLRFTVLKSPNLSWSYAPVPGGSVTEAAMQLFGTALASQCTFRTFPGVESQSDADPTNTLVCEALLPRPGADPDKINKGAFLSVDSRPVSAKRGTAKKLVSIFKKRMGVSLNPSRSDDVPREPFIRLNIRCPPGTYDVNVEPSKDDVLFKDEQRILDQFESFLSLVYPVPEPCDSPRPSVPAVVAGCERSPCETPSAVSANPPSRPLAPLNTVSSWKVDMYSSLEDMDGGDNSGDLDAEQSPQRGADEVPASGPEDDMSEAIKGQSSKEGLNPWSIARLTSSNRRGDPLANERKQEVRQQAPLQLPVHGSAIDTDGTSALATRASGAGDRLEFQPSHQVLDHPASEGKSLRDVLGHVQHRASASSAWSSNRRTRSRRNHVLQSPPTSSPREYDYDAVSSGERRAQRPARRSDGLVQAQISFDRNNRRQGHHDRVRLDGNQLLSEPVSRNPRIRTSASAAAHRLWSEEGNFMFGGPAGINAGRERDTRPDEETQWPGSAIDDARAQLIKQQRLGTQNPQRKSRRTKTEQLPLETIPHELQTCTLLITVRANVDRVAQLLTKVSRFDTWFVDGKLRGAFEDLTSPEEKAKLVEPLLAHISHGRAVAT</sequence>
<dbReference type="Pfam" id="PF13589">
    <property type="entry name" value="HATPase_c_3"/>
    <property type="match status" value="1"/>
</dbReference>
<feature type="region of interest" description="Disordered" evidence="3">
    <location>
        <begin position="549"/>
        <end position="602"/>
    </location>
</feature>
<dbReference type="InterPro" id="IPR036890">
    <property type="entry name" value="HATPase_C_sf"/>
</dbReference>
<feature type="region of interest" description="Disordered" evidence="3">
    <location>
        <begin position="411"/>
        <end position="504"/>
    </location>
</feature>
<dbReference type="PANTHER" id="PTHR10073:SF41">
    <property type="entry name" value="MISMATCH REPAIR PROTEIN, PUTATIVE (AFU_ORTHOLOGUE AFUA_8G05820)-RELATED"/>
    <property type="match status" value="1"/>
</dbReference>
<dbReference type="SUPFAM" id="SSF54211">
    <property type="entry name" value="Ribosomal protein S5 domain 2-like"/>
    <property type="match status" value="1"/>
</dbReference>
<comment type="caution">
    <text evidence="5">The sequence shown here is derived from an EMBL/GenBank/DDBJ whole genome shotgun (WGS) entry which is preliminary data.</text>
</comment>
<dbReference type="GO" id="GO:0032389">
    <property type="term" value="C:MutLalpha complex"/>
    <property type="evidence" value="ECO:0007669"/>
    <property type="project" value="TreeGrafter"/>
</dbReference>
<dbReference type="GO" id="GO:0030983">
    <property type="term" value="F:mismatched DNA binding"/>
    <property type="evidence" value="ECO:0007669"/>
    <property type="project" value="InterPro"/>
</dbReference>
<evidence type="ECO:0000256" key="2">
    <source>
        <dbReference type="ARBA" id="ARBA00022763"/>
    </source>
</evidence>
<gene>
    <name evidence="5" type="ORF">B0T15DRAFT_425660</name>
</gene>
<name>A0AAJ0M657_9PEZI</name>
<feature type="compositionally biased region" description="Basic and acidic residues" evidence="3">
    <location>
        <begin position="588"/>
        <end position="600"/>
    </location>
</feature>
<dbReference type="InterPro" id="IPR038973">
    <property type="entry name" value="MutL/Mlh/Pms-like"/>
</dbReference>
<dbReference type="SMART" id="SM01340">
    <property type="entry name" value="DNA_mis_repair"/>
    <property type="match status" value="1"/>
</dbReference>
<dbReference type="EMBL" id="JAUDZG010000001">
    <property type="protein sequence ID" value="KAK3310310.1"/>
    <property type="molecule type" value="Genomic_DNA"/>
</dbReference>
<dbReference type="InterPro" id="IPR002099">
    <property type="entry name" value="MutL/Mlh/PMS"/>
</dbReference>
<dbReference type="NCBIfam" id="TIGR00585">
    <property type="entry name" value="mutl"/>
    <property type="match status" value="1"/>
</dbReference>
<dbReference type="GO" id="GO:0016887">
    <property type="term" value="F:ATP hydrolysis activity"/>
    <property type="evidence" value="ECO:0007669"/>
    <property type="project" value="InterPro"/>
</dbReference>
<evidence type="ECO:0000256" key="3">
    <source>
        <dbReference type="SAM" id="MobiDB-lite"/>
    </source>
</evidence>
<dbReference type="Gene3D" id="3.30.565.10">
    <property type="entry name" value="Histidine kinase-like ATPase, C-terminal domain"/>
    <property type="match status" value="1"/>
</dbReference>
<evidence type="ECO:0000256" key="1">
    <source>
        <dbReference type="ARBA" id="ARBA00006082"/>
    </source>
</evidence>
<feature type="compositionally biased region" description="Polar residues" evidence="3">
    <location>
        <begin position="568"/>
        <end position="577"/>
    </location>
</feature>
<dbReference type="InterPro" id="IPR013507">
    <property type="entry name" value="DNA_mismatch_S5_2-like"/>
</dbReference>
<reference evidence="5" key="2">
    <citation type="submission" date="2023-06" db="EMBL/GenBank/DDBJ databases">
        <authorList>
            <consortium name="Lawrence Berkeley National Laboratory"/>
            <person name="Mondo S.J."/>
            <person name="Hensen N."/>
            <person name="Bonometti L."/>
            <person name="Westerberg I."/>
            <person name="Brannstrom I.O."/>
            <person name="Guillou S."/>
            <person name="Cros-Aarteil S."/>
            <person name="Calhoun S."/>
            <person name="Haridas S."/>
            <person name="Kuo A."/>
            <person name="Pangilinan J."/>
            <person name="Riley R."/>
            <person name="Labutti K."/>
            <person name="Andreopoulos B."/>
            <person name="Lipzen A."/>
            <person name="Chen C."/>
            <person name="Yanf M."/>
            <person name="Daum C."/>
            <person name="Ng V."/>
            <person name="Clum A."/>
            <person name="Steindorff A."/>
            <person name="Ohm R."/>
            <person name="Martin F."/>
            <person name="Silar P."/>
            <person name="Natvig D."/>
            <person name="Lalanne C."/>
            <person name="Gautier V."/>
            <person name="Ament-Velasquez S.L."/>
            <person name="Kruys A."/>
            <person name="Hutchinson M.I."/>
            <person name="Powell A.J."/>
            <person name="Barry K."/>
            <person name="Miller A.N."/>
            <person name="Grigoriev I.V."/>
            <person name="Debuchy R."/>
            <person name="Gladieux P."/>
            <person name="Thoren M.H."/>
            <person name="Johannesson H."/>
        </authorList>
    </citation>
    <scope>NUCLEOTIDE SEQUENCE</scope>
    <source>
        <strain evidence="5">CBS 333.67</strain>
    </source>
</reference>
<dbReference type="FunFam" id="3.30.565.10:FF:000017">
    <property type="entry name" value="PMS1 homolog 1, mismatch repair system component"/>
    <property type="match status" value="1"/>
</dbReference>
<dbReference type="Pfam" id="PF01119">
    <property type="entry name" value="DNA_mis_repair"/>
    <property type="match status" value="1"/>
</dbReference>
<dbReference type="GO" id="GO:0006298">
    <property type="term" value="P:mismatch repair"/>
    <property type="evidence" value="ECO:0007669"/>
    <property type="project" value="InterPro"/>
</dbReference>
<feature type="domain" description="DNA mismatch repair protein S5" evidence="4">
    <location>
        <begin position="216"/>
        <end position="352"/>
    </location>
</feature>
<accession>A0AAJ0M657</accession>
<dbReference type="GO" id="GO:0140664">
    <property type="term" value="F:ATP-dependent DNA damage sensor activity"/>
    <property type="evidence" value="ECO:0007669"/>
    <property type="project" value="InterPro"/>
</dbReference>
<dbReference type="GO" id="GO:0005524">
    <property type="term" value="F:ATP binding"/>
    <property type="evidence" value="ECO:0007669"/>
    <property type="project" value="InterPro"/>
</dbReference>
<protein>
    <recommendedName>
        <fullName evidence="4">DNA mismatch repair protein S5 domain-containing protein</fullName>
    </recommendedName>
</protein>
<proteinExistence type="inferred from homology"/>
<dbReference type="InterPro" id="IPR014721">
    <property type="entry name" value="Ribsml_uS5_D2-typ_fold_subgr"/>
</dbReference>
<dbReference type="PANTHER" id="PTHR10073">
    <property type="entry name" value="DNA MISMATCH REPAIR PROTEIN MLH, PMS, MUTL"/>
    <property type="match status" value="1"/>
</dbReference>
<dbReference type="CDD" id="cd03485">
    <property type="entry name" value="MutL_Trans_hPMS_1_like"/>
    <property type="match status" value="1"/>
</dbReference>
<keyword evidence="6" id="KW-1185">Reference proteome</keyword>
<dbReference type="GeneID" id="87884465"/>
<reference evidence="5" key="1">
    <citation type="journal article" date="2023" name="Mol. Phylogenet. Evol.">
        <title>Genome-scale phylogeny and comparative genomics of the fungal order Sordariales.</title>
        <authorList>
            <person name="Hensen N."/>
            <person name="Bonometti L."/>
            <person name="Westerberg I."/>
            <person name="Brannstrom I.O."/>
            <person name="Guillou S."/>
            <person name="Cros-Aarteil S."/>
            <person name="Calhoun S."/>
            <person name="Haridas S."/>
            <person name="Kuo A."/>
            <person name="Mondo S."/>
            <person name="Pangilinan J."/>
            <person name="Riley R."/>
            <person name="LaButti K."/>
            <person name="Andreopoulos B."/>
            <person name="Lipzen A."/>
            <person name="Chen C."/>
            <person name="Yan M."/>
            <person name="Daum C."/>
            <person name="Ng V."/>
            <person name="Clum A."/>
            <person name="Steindorff A."/>
            <person name="Ohm R.A."/>
            <person name="Martin F."/>
            <person name="Silar P."/>
            <person name="Natvig D.O."/>
            <person name="Lalanne C."/>
            <person name="Gautier V."/>
            <person name="Ament-Velasquez S.L."/>
            <person name="Kruys A."/>
            <person name="Hutchinson M.I."/>
            <person name="Powell A.J."/>
            <person name="Barry K."/>
            <person name="Miller A.N."/>
            <person name="Grigoriev I.V."/>
            <person name="Debuchy R."/>
            <person name="Gladieux P."/>
            <person name="Hiltunen Thoren M."/>
            <person name="Johannesson H."/>
        </authorList>
    </citation>
    <scope>NUCLEOTIDE SEQUENCE</scope>
    <source>
        <strain evidence="5">CBS 333.67</strain>
    </source>
</reference>
<dbReference type="AlphaFoldDB" id="A0AAJ0M657"/>
<dbReference type="RefSeq" id="XP_062726090.1">
    <property type="nucleotide sequence ID" value="XM_062865636.1"/>
</dbReference>
<evidence type="ECO:0000313" key="6">
    <source>
        <dbReference type="Proteomes" id="UP001273166"/>
    </source>
</evidence>
<dbReference type="SUPFAM" id="SSF55874">
    <property type="entry name" value="ATPase domain of HSP90 chaperone/DNA topoisomerase II/histidine kinase"/>
    <property type="match status" value="1"/>
</dbReference>
<feature type="compositionally biased region" description="Basic and acidic residues" evidence="3">
    <location>
        <begin position="472"/>
        <end position="485"/>
    </location>
</feature>
<dbReference type="GO" id="GO:0061982">
    <property type="term" value="P:meiosis I cell cycle process"/>
    <property type="evidence" value="ECO:0007669"/>
    <property type="project" value="UniProtKB-ARBA"/>
</dbReference>
<dbReference type="InterPro" id="IPR020568">
    <property type="entry name" value="Ribosomal_Su5_D2-typ_SF"/>
</dbReference>
<feature type="region of interest" description="Disordered" evidence="3">
    <location>
        <begin position="377"/>
        <end position="398"/>
    </location>
</feature>
<evidence type="ECO:0000259" key="4">
    <source>
        <dbReference type="SMART" id="SM01340"/>
    </source>
</evidence>